<dbReference type="InterPro" id="IPR004360">
    <property type="entry name" value="Glyas_Fos-R_dOase_dom"/>
</dbReference>
<dbReference type="PANTHER" id="PTHR43048:SF3">
    <property type="entry name" value="METHYLMALONYL-COA EPIMERASE, MITOCHONDRIAL"/>
    <property type="match status" value="1"/>
</dbReference>
<protein>
    <recommendedName>
        <fullName evidence="2">VOC domain-containing protein</fullName>
    </recommendedName>
</protein>
<dbReference type="KEGG" id="srub:C2R22_15970"/>
<dbReference type="AlphaFoldDB" id="A0A2I8VLZ1"/>
<dbReference type="GO" id="GO:0004493">
    <property type="term" value="F:methylmalonyl-CoA epimerase activity"/>
    <property type="evidence" value="ECO:0007669"/>
    <property type="project" value="TreeGrafter"/>
</dbReference>
<dbReference type="InterPro" id="IPR018146">
    <property type="entry name" value="Glyoxalase_1_CS"/>
</dbReference>
<dbReference type="OrthoDB" id="275292at2157"/>
<keyword evidence="4" id="KW-1185">Reference proteome</keyword>
<reference evidence="3 4" key="1">
    <citation type="submission" date="2018-01" db="EMBL/GenBank/DDBJ databases">
        <title>Complete genome sequence of Salinigranum rubrum GX10T, an extremely halophilic archaeon isolated from a marine solar saltern.</title>
        <authorList>
            <person name="Han S."/>
        </authorList>
    </citation>
    <scope>NUCLEOTIDE SEQUENCE [LARGE SCALE GENOMIC DNA]</scope>
    <source>
        <strain evidence="3 4">GX10</strain>
    </source>
</reference>
<evidence type="ECO:0000313" key="3">
    <source>
        <dbReference type="EMBL" id="AUV82953.1"/>
    </source>
</evidence>
<dbReference type="GO" id="GO:0004462">
    <property type="term" value="F:lactoylglutathione lyase activity"/>
    <property type="evidence" value="ECO:0007669"/>
    <property type="project" value="InterPro"/>
</dbReference>
<dbReference type="GeneID" id="35593620"/>
<evidence type="ECO:0000313" key="4">
    <source>
        <dbReference type="Proteomes" id="UP000236584"/>
    </source>
</evidence>
<dbReference type="InterPro" id="IPR051785">
    <property type="entry name" value="MMCE/EMCE_epimerase"/>
</dbReference>
<dbReference type="InterPro" id="IPR029068">
    <property type="entry name" value="Glyas_Bleomycin-R_OHBP_Dase"/>
</dbReference>
<dbReference type="RefSeq" id="WP_103426642.1">
    <property type="nucleotide sequence ID" value="NZ_CP026309.1"/>
</dbReference>
<dbReference type="InterPro" id="IPR037523">
    <property type="entry name" value="VOC_core"/>
</dbReference>
<dbReference type="EMBL" id="CP026309">
    <property type="protein sequence ID" value="AUV82953.1"/>
    <property type="molecule type" value="Genomic_DNA"/>
</dbReference>
<keyword evidence="1" id="KW-0479">Metal-binding</keyword>
<name>A0A2I8VLZ1_9EURY</name>
<dbReference type="PROSITE" id="PS00934">
    <property type="entry name" value="GLYOXALASE_I_1"/>
    <property type="match status" value="1"/>
</dbReference>
<gene>
    <name evidence="3" type="ORF">C2R22_15970</name>
</gene>
<dbReference type="PROSITE" id="PS51819">
    <property type="entry name" value="VOC"/>
    <property type="match status" value="1"/>
</dbReference>
<dbReference type="Gene3D" id="3.10.180.10">
    <property type="entry name" value="2,3-Dihydroxybiphenyl 1,2-Dioxygenase, domain 1"/>
    <property type="match status" value="1"/>
</dbReference>
<dbReference type="GO" id="GO:0046491">
    <property type="term" value="P:L-methylmalonyl-CoA metabolic process"/>
    <property type="evidence" value="ECO:0007669"/>
    <property type="project" value="TreeGrafter"/>
</dbReference>
<dbReference type="SUPFAM" id="SSF54593">
    <property type="entry name" value="Glyoxalase/Bleomycin resistance protein/Dihydroxybiphenyl dioxygenase"/>
    <property type="match status" value="1"/>
</dbReference>
<feature type="domain" description="VOC" evidence="2">
    <location>
        <begin position="5"/>
        <end position="139"/>
    </location>
</feature>
<dbReference type="Proteomes" id="UP000236584">
    <property type="component" value="Chromosome"/>
</dbReference>
<accession>A0A2I8VLZ1</accession>
<sequence length="139" mass="14727">MSELAAHHVGITVEDLERAVDFYRDVLGLELLDRFSVGGEAFSTGVGVDGASAEFAHLDADGARIELVSYDPEGDPVGEPAVNQPGAVHVGLSTGDLDAFYESLPDDVETQSAPQRTESGTNILFLRDPEGNLVEVLEA</sequence>
<organism evidence="3 4">
    <name type="scientific">Salinigranum rubrum</name>
    <dbReference type="NCBI Taxonomy" id="755307"/>
    <lineage>
        <taxon>Archaea</taxon>
        <taxon>Methanobacteriati</taxon>
        <taxon>Methanobacteriota</taxon>
        <taxon>Stenosarchaea group</taxon>
        <taxon>Halobacteria</taxon>
        <taxon>Halobacteriales</taxon>
        <taxon>Haloferacaceae</taxon>
        <taxon>Salinigranum</taxon>
    </lineage>
</organism>
<dbReference type="Pfam" id="PF00903">
    <property type="entry name" value="Glyoxalase"/>
    <property type="match status" value="1"/>
</dbReference>
<evidence type="ECO:0000259" key="2">
    <source>
        <dbReference type="PROSITE" id="PS51819"/>
    </source>
</evidence>
<proteinExistence type="predicted"/>
<dbReference type="PANTHER" id="PTHR43048">
    <property type="entry name" value="METHYLMALONYL-COA EPIMERASE"/>
    <property type="match status" value="1"/>
</dbReference>
<dbReference type="GO" id="GO:0046872">
    <property type="term" value="F:metal ion binding"/>
    <property type="evidence" value="ECO:0007669"/>
    <property type="project" value="UniProtKB-KW"/>
</dbReference>
<evidence type="ECO:0000256" key="1">
    <source>
        <dbReference type="ARBA" id="ARBA00022723"/>
    </source>
</evidence>